<organism evidence="3 4">
    <name type="scientific">Candidatus Nitrosoglobus terrae</name>
    <dbReference type="NCBI Taxonomy" id="1630141"/>
    <lineage>
        <taxon>Bacteria</taxon>
        <taxon>Pseudomonadati</taxon>
        <taxon>Pseudomonadota</taxon>
        <taxon>Gammaproteobacteria</taxon>
        <taxon>Chromatiales</taxon>
        <taxon>Chromatiaceae</taxon>
        <taxon>Candidatus Nitrosoglobus</taxon>
    </lineage>
</organism>
<accession>A0A1Q2SNN8</accession>
<evidence type="ECO:0000313" key="4">
    <source>
        <dbReference type="Proteomes" id="UP000243679"/>
    </source>
</evidence>
<dbReference type="EMBL" id="AP014836">
    <property type="protein sequence ID" value="BAW80709.1"/>
    <property type="molecule type" value="Genomic_DNA"/>
</dbReference>
<dbReference type="Gene3D" id="3.30.1330.60">
    <property type="entry name" value="OmpA-like domain"/>
    <property type="match status" value="1"/>
</dbReference>
<keyword evidence="2" id="KW-1133">Transmembrane helix</keyword>
<proteinExistence type="predicted"/>
<evidence type="ECO:0000256" key="1">
    <source>
        <dbReference type="SAM" id="Coils"/>
    </source>
</evidence>
<feature type="transmembrane region" description="Helical" evidence="2">
    <location>
        <begin position="15"/>
        <end position="38"/>
    </location>
</feature>
<name>A0A1Q2SNN8_9GAMM</name>
<keyword evidence="4" id="KW-1185">Reference proteome</keyword>
<keyword evidence="2" id="KW-0472">Membrane</keyword>
<keyword evidence="1" id="KW-0175">Coiled coil</keyword>
<dbReference type="RefSeq" id="WP_197702530.1">
    <property type="nucleotide sequence ID" value="NZ_AP014836.1"/>
</dbReference>
<dbReference type="InterPro" id="IPR036737">
    <property type="entry name" value="OmpA-like_sf"/>
</dbReference>
<dbReference type="KEGG" id="ntt:TAO_1339"/>
<dbReference type="AlphaFoldDB" id="A0A1Q2SNN8"/>
<sequence>MMQNNQNHLPREDHWIPLADLMTGLMVIFMLIAISFMIKVKQEALKAEQAAAQAEQEAVKVKKIALIYNEVKLALYRDLYQEFSPDLPLWGAELKKDLTLRFKEPEVLFDTGQAMLKPKFTTILNDFFPRYIGILGSDKYRDYIEEIRIEGHTSSVWNQDTVDYKAYFLNMALSQSRTRSVLSYVFLLPEVQNQRLWLKKHLTANGLSSSKLIYHRDGTENKRVSQRVEFKVKLNADDRIAEILNMVQS</sequence>
<gene>
    <name evidence="3" type="ORF">TAO_1339</name>
</gene>
<protein>
    <submittedName>
        <fullName evidence="3">Outer membrane protein peptidoglycan-associated (Lipo) protein</fullName>
    </submittedName>
</protein>
<dbReference type="Proteomes" id="UP000243679">
    <property type="component" value="Chromosome"/>
</dbReference>
<feature type="coiled-coil region" evidence="1">
    <location>
        <begin position="37"/>
        <end position="64"/>
    </location>
</feature>
<evidence type="ECO:0000256" key="2">
    <source>
        <dbReference type="SAM" id="Phobius"/>
    </source>
</evidence>
<dbReference type="SUPFAM" id="SSF103088">
    <property type="entry name" value="OmpA-like"/>
    <property type="match status" value="1"/>
</dbReference>
<keyword evidence="2" id="KW-0812">Transmembrane</keyword>
<reference evidence="3 4" key="1">
    <citation type="journal article" date="2017" name="ISME J.">
        <title>An acid-tolerant ammonia-oxidizing ?-proteobacterium from soil.</title>
        <authorList>
            <person name="Hayatsu M."/>
            <person name="Tago K."/>
            <person name="Uchiyama I."/>
            <person name="Toyoda A."/>
            <person name="Wang Y."/>
            <person name="Shimomura Y."/>
            <person name="Okubo T."/>
            <person name="Kurisu F."/>
            <person name="Hirono Y."/>
            <person name="Nonaka K."/>
            <person name="Akiyama H."/>
            <person name="Itoh T."/>
            <person name="Takami H."/>
        </authorList>
    </citation>
    <scope>NUCLEOTIDE SEQUENCE [LARGE SCALE GENOMIC DNA]</scope>
    <source>
        <strain evidence="3 4">TAO100</strain>
    </source>
</reference>
<evidence type="ECO:0000313" key="3">
    <source>
        <dbReference type="EMBL" id="BAW80709.1"/>
    </source>
</evidence>